<dbReference type="AlphaFoldDB" id="A0A9J5XCM5"/>
<sequence length="199" mass="22826">MSVTRENSMLTMSSDVDDNNLLRRCLIGKFYKERDALIQNEVRRWAQQTSNGAHNIQVYNMNGFLFLFEFQTRRMVEHVIKGEWKTQGLTLKLEWWSPTIGVIPDEKVNEVPNLTSLAWIPGGSNGELPIVYLVMSLGDQNRSIDIRNGVVEKCEKRLVNWKSQYLSLGGRLTLINSVLDSMPTYMISLFPISDGVIER</sequence>
<dbReference type="PANTHER" id="PTHR34427">
    <property type="entry name" value="DUF4283 DOMAIN PROTEIN"/>
    <property type="match status" value="1"/>
</dbReference>
<comment type="caution">
    <text evidence="2">The sequence shown here is derived from an EMBL/GenBank/DDBJ whole genome shotgun (WGS) entry which is preliminary data.</text>
</comment>
<evidence type="ECO:0000313" key="2">
    <source>
        <dbReference type="EMBL" id="KAG5585482.1"/>
    </source>
</evidence>
<reference evidence="2 3" key="1">
    <citation type="submission" date="2020-09" db="EMBL/GenBank/DDBJ databases">
        <title>De no assembly of potato wild relative species, Solanum commersonii.</title>
        <authorList>
            <person name="Cho K."/>
        </authorList>
    </citation>
    <scope>NUCLEOTIDE SEQUENCE [LARGE SCALE GENOMIC DNA]</scope>
    <source>
        <strain evidence="2">LZ3.2</strain>
        <tissue evidence="2">Leaf</tissue>
    </source>
</reference>
<gene>
    <name evidence="2" type="ORF">H5410_045916</name>
</gene>
<keyword evidence="3" id="KW-1185">Reference proteome</keyword>
<organism evidence="2 3">
    <name type="scientific">Solanum commersonii</name>
    <name type="common">Commerson's wild potato</name>
    <name type="synonym">Commerson's nightshade</name>
    <dbReference type="NCBI Taxonomy" id="4109"/>
    <lineage>
        <taxon>Eukaryota</taxon>
        <taxon>Viridiplantae</taxon>
        <taxon>Streptophyta</taxon>
        <taxon>Embryophyta</taxon>
        <taxon>Tracheophyta</taxon>
        <taxon>Spermatophyta</taxon>
        <taxon>Magnoliopsida</taxon>
        <taxon>eudicotyledons</taxon>
        <taxon>Gunneridae</taxon>
        <taxon>Pentapetalae</taxon>
        <taxon>asterids</taxon>
        <taxon>lamiids</taxon>
        <taxon>Solanales</taxon>
        <taxon>Solanaceae</taxon>
        <taxon>Solanoideae</taxon>
        <taxon>Solaneae</taxon>
        <taxon>Solanum</taxon>
    </lineage>
</organism>
<dbReference type="EMBL" id="JACXVP010000009">
    <property type="protein sequence ID" value="KAG5585482.1"/>
    <property type="molecule type" value="Genomic_DNA"/>
</dbReference>
<proteinExistence type="predicted"/>
<evidence type="ECO:0000313" key="3">
    <source>
        <dbReference type="Proteomes" id="UP000824120"/>
    </source>
</evidence>
<name>A0A9J5XCM5_SOLCO</name>
<dbReference type="InterPro" id="IPR025558">
    <property type="entry name" value="DUF4283"/>
</dbReference>
<dbReference type="Pfam" id="PF14111">
    <property type="entry name" value="DUF4283"/>
    <property type="match status" value="1"/>
</dbReference>
<dbReference type="OrthoDB" id="1938625at2759"/>
<evidence type="ECO:0000259" key="1">
    <source>
        <dbReference type="Pfam" id="PF14111"/>
    </source>
</evidence>
<accession>A0A9J5XCM5</accession>
<feature type="domain" description="DUF4283" evidence="1">
    <location>
        <begin position="19"/>
        <end position="101"/>
    </location>
</feature>
<dbReference type="PANTHER" id="PTHR34427:SF10">
    <property type="entry name" value="DUF4283 DOMAIN-CONTAINING PROTEIN"/>
    <property type="match status" value="1"/>
</dbReference>
<dbReference type="Proteomes" id="UP000824120">
    <property type="component" value="Chromosome 9"/>
</dbReference>
<protein>
    <recommendedName>
        <fullName evidence="1">DUF4283 domain-containing protein</fullName>
    </recommendedName>
</protein>